<evidence type="ECO:0000256" key="2">
    <source>
        <dbReference type="ARBA" id="ARBA00023157"/>
    </source>
</evidence>
<dbReference type="InterPro" id="IPR050111">
    <property type="entry name" value="C-type_lectin/snaclec_domain"/>
</dbReference>
<dbReference type="InterPro" id="IPR016187">
    <property type="entry name" value="CTDL_fold"/>
</dbReference>
<feature type="domain" description="C-type lectin" evidence="5">
    <location>
        <begin position="168"/>
        <end position="280"/>
    </location>
</feature>
<accession>A0AA40I3P5</accession>
<name>A0AA40I3P5_CNENI</name>
<dbReference type="SUPFAM" id="SSF56436">
    <property type="entry name" value="C-type lectin-like"/>
    <property type="match status" value="1"/>
</dbReference>
<dbReference type="PROSITE" id="PS00615">
    <property type="entry name" value="C_TYPE_LECTIN_1"/>
    <property type="match status" value="1"/>
</dbReference>
<reference evidence="6" key="1">
    <citation type="submission" date="2023-06" db="EMBL/GenBank/DDBJ databases">
        <title>Reference genome for the Northern bat (Eptesicus nilssonii), a most northern bat species.</title>
        <authorList>
            <person name="Laine V.N."/>
            <person name="Pulliainen A.T."/>
            <person name="Lilley T.M."/>
        </authorList>
    </citation>
    <scope>NUCLEOTIDE SEQUENCE</scope>
    <source>
        <strain evidence="6">BLF_Eptnil</strain>
        <tissue evidence="6">Kidney</tissue>
    </source>
</reference>
<dbReference type="PANTHER" id="PTHR22803">
    <property type="entry name" value="MANNOSE, PHOSPHOLIPASE, LECTIN RECEPTOR RELATED"/>
    <property type="match status" value="1"/>
</dbReference>
<feature type="region of interest" description="Disordered" evidence="3">
    <location>
        <begin position="1"/>
        <end position="82"/>
    </location>
</feature>
<organism evidence="6 7">
    <name type="scientific">Cnephaeus nilssonii</name>
    <name type="common">Northern bat</name>
    <name type="synonym">Eptesicus nilssonii</name>
    <dbReference type="NCBI Taxonomy" id="3371016"/>
    <lineage>
        <taxon>Eukaryota</taxon>
        <taxon>Metazoa</taxon>
        <taxon>Chordata</taxon>
        <taxon>Craniata</taxon>
        <taxon>Vertebrata</taxon>
        <taxon>Euteleostomi</taxon>
        <taxon>Mammalia</taxon>
        <taxon>Eutheria</taxon>
        <taxon>Laurasiatheria</taxon>
        <taxon>Chiroptera</taxon>
        <taxon>Yangochiroptera</taxon>
        <taxon>Vespertilionidae</taxon>
        <taxon>Cnephaeus</taxon>
    </lineage>
</organism>
<dbReference type="SMART" id="SM00034">
    <property type="entry name" value="CLECT"/>
    <property type="match status" value="1"/>
</dbReference>
<keyword evidence="1" id="KW-0430">Lectin</keyword>
<dbReference type="Pfam" id="PF00059">
    <property type="entry name" value="Lectin_C"/>
    <property type="match status" value="1"/>
</dbReference>
<proteinExistence type="predicted"/>
<keyword evidence="4" id="KW-0812">Transmembrane</keyword>
<feature type="transmembrane region" description="Helical" evidence="4">
    <location>
        <begin position="113"/>
        <end position="136"/>
    </location>
</feature>
<dbReference type="Gene3D" id="3.10.100.10">
    <property type="entry name" value="Mannose-Binding Protein A, subunit A"/>
    <property type="match status" value="1"/>
</dbReference>
<gene>
    <name evidence="6" type="ORF">QTO34_015144</name>
</gene>
<evidence type="ECO:0000256" key="3">
    <source>
        <dbReference type="SAM" id="MobiDB-lite"/>
    </source>
</evidence>
<keyword evidence="2" id="KW-1015">Disulfide bond</keyword>
<keyword evidence="7" id="KW-1185">Reference proteome</keyword>
<dbReference type="InterPro" id="IPR001304">
    <property type="entry name" value="C-type_lectin-like"/>
</dbReference>
<comment type="caution">
    <text evidence="6">The sequence shown here is derived from an EMBL/GenBank/DDBJ whole genome shotgun (WGS) entry which is preliminary data.</text>
</comment>
<feature type="compositionally biased region" description="Basic and acidic residues" evidence="3">
    <location>
        <begin position="36"/>
        <end position="53"/>
    </location>
</feature>
<dbReference type="InterPro" id="IPR033989">
    <property type="entry name" value="CD209-like_CTLD"/>
</dbReference>
<sequence length="289" mass="31665">MAEICVPKEPGGLDEAEPPLWGNGGEGRAPGSWGSPEEREIFQGQRSSEKDPGLLRSSRSLPGTGMGGSGASTRGRGQLGGTSSMGGLRQGLSLAPSSAHSVTECLTRAPLHLILILISLGLFMLMLITLIQVAVLQSDLEEIVHQLTRMNATLTGLCRHCPWNWDFFQGSCYIFSKIQSTWKASVSACEDMRAQLVVINNAEEQKFLKSWDIRKDKSTWIGLSDEHNEGSWKWVDNTPLNISFWKKGEPNNQGEEDCVELSGNGWNDNNCNGELFWICEKPSALCPGL</sequence>
<keyword evidence="4" id="KW-1133">Transmembrane helix</keyword>
<dbReference type="PROSITE" id="PS50041">
    <property type="entry name" value="C_TYPE_LECTIN_2"/>
    <property type="match status" value="1"/>
</dbReference>
<dbReference type="InterPro" id="IPR016186">
    <property type="entry name" value="C-type_lectin-like/link_sf"/>
</dbReference>
<evidence type="ECO:0000256" key="1">
    <source>
        <dbReference type="ARBA" id="ARBA00022734"/>
    </source>
</evidence>
<dbReference type="AlphaFoldDB" id="A0AA40I3P5"/>
<evidence type="ECO:0000313" key="7">
    <source>
        <dbReference type="Proteomes" id="UP001177744"/>
    </source>
</evidence>
<dbReference type="EMBL" id="JAULJE010000005">
    <property type="protein sequence ID" value="KAK1342379.1"/>
    <property type="molecule type" value="Genomic_DNA"/>
</dbReference>
<dbReference type="InterPro" id="IPR018378">
    <property type="entry name" value="C-type_lectin_CS"/>
</dbReference>
<protein>
    <recommendedName>
        <fullName evidence="5">C-type lectin domain-containing protein</fullName>
    </recommendedName>
</protein>
<evidence type="ECO:0000256" key="4">
    <source>
        <dbReference type="SAM" id="Phobius"/>
    </source>
</evidence>
<evidence type="ECO:0000313" key="6">
    <source>
        <dbReference type="EMBL" id="KAK1342379.1"/>
    </source>
</evidence>
<dbReference type="Proteomes" id="UP001177744">
    <property type="component" value="Unassembled WGS sequence"/>
</dbReference>
<dbReference type="CDD" id="cd03590">
    <property type="entry name" value="CLECT_DC-SIGN_like"/>
    <property type="match status" value="1"/>
</dbReference>
<dbReference type="GO" id="GO:0030246">
    <property type="term" value="F:carbohydrate binding"/>
    <property type="evidence" value="ECO:0007669"/>
    <property type="project" value="UniProtKB-KW"/>
</dbReference>
<evidence type="ECO:0000259" key="5">
    <source>
        <dbReference type="PROSITE" id="PS50041"/>
    </source>
</evidence>
<keyword evidence="4" id="KW-0472">Membrane</keyword>